<keyword evidence="1" id="KW-1133">Transmembrane helix</keyword>
<proteinExistence type="predicted"/>
<keyword evidence="1" id="KW-0472">Membrane</keyword>
<accession>A0ABY9SJ32</accession>
<evidence type="ECO:0000256" key="1">
    <source>
        <dbReference type="SAM" id="Phobius"/>
    </source>
</evidence>
<feature type="transmembrane region" description="Helical" evidence="1">
    <location>
        <begin position="88"/>
        <end position="108"/>
    </location>
</feature>
<dbReference type="GeneID" id="92660022"/>
<dbReference type="RefSeq" id="WP_137109024.1">
    <property type="nucleotide sequence ID" value="NZ_CP063456.1"/>
</dbReference>
<gene>
    <name evidence="2" type="ORF">QR297_15535</name>
</gene>
<evidence type="ECO:0000313" key="2">
    <source>
        <dbReference type="EMBL" id="WMY83389.1"/>
    </source>
</evidence>
<evidence type="ECO:0000313" key="3">
    <source>
        <dbReference type="Proteomes" id="UP001258940"/>
    </source>
</evidence>
<name>A0ABY9SJ32_9PSED</name>
<dbReference type="Proteomes" id="UP001258940">
    <property type="component" value="Chromosome"/>
</dbReference>
<protein>
    <submittedName>
        <fullName evidence="2">Uncharacterized protein</fullName>
    </submittedName>
</protein>
<dbReference type="EMBL" id="CP127845">
    <property type="protein sequence ID" value="WMY83389.1"/>
    <property type="molecule type" value="Genomic_DNA"/>
</dbReference>
<reference evidence="2 3" key="1">
    <citation type="journal article" date="2023" name="J Bioinform Genom">
        <title>Complete genome sequence of the bacterium Pseudomonas shirazica hy376 from natural waters of algiers.</title>
        <authorList>
            <person name="Haffaressas Y."/>
            <person name="Seghouani N."/>
            <person name="Arzamasceva V.O."/>
            <person name="Tepeeva A.N."/>
            <person name="Vasilenko O.V."/>
        </authorList>
    </citation>
    <scope>NUCLEOTIDE SEQUENCE [LARGE SCALE GENOMIC DNA]</scope>
    <source>
        <strain evidence="2 3">HY376</strain>
    </source>
</reference>
<keyword evidence="3" id="KW-1185">Reference proteome</keyword>
<sequence>MSYVQFYGSGALCRERGAQRPQVFDASLKIAGAALRPFRDAKPLPQKNRCLTSDPLFFHKAESVTVSAQARQYAHSRITLVEVPMGKLALFLGGFLLLTILIGILGTIPPS</sequence>
<organism evidence="2 3">
    <name type="scientific">Pseudomonas shirazica</name>
    <dbReference type="NCBI Taxonomy" id="1940636"/>
    <lineage>
        <taxon>Bacteria</taxon>
        <taxon>Pseudomonadati</taxon>
        <taxon>Pseudomonadota</taxon>
        <taxon>Gammaproteobacteria</taxon>
        <taxon>Pseudomonadales</taxon>
        <taxon>Pseudomonadaceae</taxon>
        <taxon>Pseudomonas</taxon>
    </lineage>
</organism>
<keyword evidence="1" id="KW-0812">Transmembrane</keyword>